<dbReference type="GO" id="GO:0005127">
    <property type="term" value="F:ciliary neurotrophic factor receptor binding"/>
    <property type="evidence" value="ECO:0007669"/>
    <property type="project" value="InterPro"/>
</dbReference>
<evidence type="ECO:0000256" key="4">
    <source>
        <dbReference type="ARBA" id="ARBA00022525"/>
    </source>
</evidence>
<reference evidence="5" key="1">
    <citation type="submission" date="2020-06" db="EMBL/GenBank/DDBJ databases">
        <authorList>
            <consortium name="Wellcome Sanger Institute Data Sharing"/>
        </authorList>
    </citation>
    <scope>NUCLEOTIDE SEQUENCE [LARGE SCALE GENOMIC DNA]</scope>
</reference>
<dbReference type="InterPro" id="IPR000151">
    <property type="entry name" value="Ciliary_neurotrophic_fac_CNTF"/>
</dbReference>
<protein>
    <submittedName>
        <fullName evidence="5">Uncharacterized LOC114475241</fullName>
    </submittedName>
</protein>
<dbReference type="InterPro" id="IPR009079">
    <property type="entry name" value="4_helix_cytokine-like_core"/>
</dbReference>
<dbReference type="GO" id="GO:0043524">
    <property type="term" value="P:negative regulation of neuron apoptotic process"/>
    <property type="evidence" value="ECO:0007669"/>
    <property type="project" value="InterPro"/>
</dbReference>
<keyword evidence="3" id="KW-0202">Cytokine</keyword>
<dbReference type="Proteomes" id="UP000694680">
    <property type="component" value="Chromosome 14"/>
</dbReference>
<dbReference type="AlphaFoldDB" id="A0A8C5G3W0"/>
<keyword evidence="4" id="KW-0964">Secreted</keyword>
<dbReference type="Gene3D" id="1.20.1250.10">
    <property type="match status" value="1"/>
</dbReference>
<sequence>LLLKFMEHFQDRTFSFAWWRALVVCCGLVNCLEASDASFALLKNKYNTSFNLTRSTRTGVRHLVAKYKEQELGDKDFEDRSRQLKDLPVLSTDFCDWLKLTDMDRLQSVLGDMQAYSNKLEWKRKQLEEEEKMQLEVPAGKRSLPQRIWNVQLDLRDLMGQVMSQISYLKNSGVKPTSATTRRPLNPESGSITLWDSRVQGYIILRDLDLYLTKMARDFLLLGSKTPLCECV</sequence>
<evidence type="ECO:0000256" key="1">
    <source>
        <dbReference type="ARBA" id="ARBA00004613"/>
    </source>
</evidence>
<evidence type="ECO:0000256" key="2">
    <source>
        <dbReference type="ARBA" id="ARBA00007432"/>
    </source>
</evidence>
<comment type="similarity">
    <text evidence="2">Belongs to the IL-6 superfamily.</text>
</comment>
<organism evidence="5 6">
    <name type="scientific">Gouania willdenowi</name>
    <name type="common">Blunt-snouted clingfish</name>
    <name type="synonym">Lepadogaster willdenowi</name>
    <dbReference type="NCBI Taxonomy" id="441366"/>
    <lineage>
        <taxon>Eukaryota</taxon>
        <taxon>Metazoa</taxon>
        <taxon>Chordata</taxon>
        <taxon>Craniata</taxon>
        <taxon>Vertebrata</taxon>
        <taxon>Euteleostomi</taxon>
        <taxon>Actinopterygii</taxon>
        <taxon>Neopterygii</taxon>
        <taxon>Teleostei</taxon>
        <taxon>Neoteleostei</taxon>
        <taxon>Acanthomorphata</taxon>
        <taxon>Ovalentaria</taxon>
        <taxon>Blenniimorphae</taxon>
        <taxon>Blenniiformes</taxon>
        <taxon>Gobiesocoidei</taxon>
        <taxon>Gobiesocidae</taxon>
        <taxon>Gobiesocinae</taxon>
        <taxon>Gouania</taxon>
    </lineage>
</organism>
<dbReference type="Pfam" id="PF01110">
    <property type="entry name" value="CNTF"/>
    <property type="match status" value="1"/>
</dbReference>
<dbReference type="PANTHER" id="PTHR21353">
    <property type="match status" value="1"/>
</dbReference>
<dbReference type="GO" id="GO:0070120">
    <property type="term" value="P:ciliary neurotrophic factor-mediated signaling pathway"/>
    <property type="evidence" value="ECO:0007669"/>
    <property type="project" value="InterPro"/>
</dbReference>
<accession>A0A8C5G3W0</accession>
<keyword evidence="6" id="KW-1185">Reference proteome</keyword>
<dbReference type="PANTHER" id="PTHR21353:SF9">
    <property type="match status" value="1"/>
</dbReference>
<evidence type="ECO:0000313" key="6">
    <source>
        <dbReference type="Proteomes" id="UP000694680"/>
    </source>
</evidence>
<reference evidence="5" key="2">
    <citation type="submission" date="2025-08" db="UniProtKB">
        <authorList>
            <consortium name="Ensembl"/>
        </authorList>
    </citation>
    <scope>IDENTIFICATION</scope>
</reference>
<proteinExistence type="inferred from homology"/>
<dbReference type="Ensembl" id="ENSGWIT00000014221.1">
    <property type="protein sequence ID" value="ENSGWIP00000012776.1"/>
    <property type="gene ID" value="ENSGWIG00000007379.1"/>
</dbReference>
<evidence type="ECO:0000256" key="3">
    <source>
        <dbReference type="ARBA" id="ARBA00022514"/>
    </source>
</evidence>
<reference evidence="5" key="3">
    <citation type="submission" date="2025-09" db="UniProtKB">
        <authorList>
            <consortium name="Ensembl"/>
        </authorList>
    </citation>
    <scope>IDENTIFICATION</scope>
</reference>
<gene>
    <name evidence="5" type="primary">LOC114475241</name>
</gene>
<dbReference type="GO" id="GO:0005615">
    <property type="term" value="C:extracellular space"/>
    <property type="evidence" value="ECO:0007669"/>
    <property type="project" value="UniProtKB-KW"/>
</dbReference>
<name>A0A8C5G3W0_GOUWI</name>
<dbReference type="GO" id="GO:0005125">
    <property type="term" value="F:cytokine activity"/>
    <property type="evidence" value="ECO:0007669"/>
    <property type="project" value="UniProtKB-KW"/>
</dbReference>
<comment type="subcellular location">
    <subcellularLocation>
        <location evidence="1">Secreted</location>
    </subcellularLocation>
</comment>
<dbReference type="SUPFAM" id="SSF47266">
    <property type="entry name" value="4-helical cytokines"/>
    <property type="match status" value="1"/>
</dbReference>
<evidence type="ECO:0000313" key="5">
    <source>
        <dbReference type="Ensembl" id="ENSGWIP00000012776.1"/>
    </source>
</evidence>
<dbReference type="InterPro" id="IPR010681">
    <property type="entry name" value="PRF/CT"/>
</dbReference>